<dbReference type="PANTHER" id="PTHR37833:SF1">
    <property type="entry name" value="SIGNAL PEPTIDE PROTEIN"/>
    <property type="match status" value="1"/>
</dbReference>
<evidence type="ECO:0000313" key="1">
    <source>
        <dbReference type="EMBL" id="RUL84899.1"/>
    </source>
</evidence>
<name>A0A432MFJ1_9BACT</name>
<dbReference type="InterPro" id="IPR011467">
    <property type="entry name" value="DUF1573"/>
</dbReference>
<organism evidence="1 2">
    <name type="scientific">Tautonia sociabilis</name>
    <dbReference type="NCBI Taxonomy" id="2080755"/>
    <lineage>
        <taxon>Bacteria</taxon>
        <taxon>Pseudomonadati</taxon>
        <taxon>Planctomycetota</taxon>
        <taxon>Planctomycetia</taxon>
        <taxon>Isosphaerales</taxon>
        <taxon>Isosphaeraceae</taxon>
        <taxon>Tautonia</taxon>
    </lineage>
</organism>
<comment type="caution">
    <text evidence="1">The sequence shown here is derived from an EMBL/GenBank/DDBJ whole genome shotgun (WGS) entry which is preliminary data.</text>
</comment>
<proteinExistence type="predicted"/>
<keyword evidence="2" id="KW-1185">Reference proteome</keyword>
<dbReference type="RefSeq" id="WP_126727174.1">
    <property type="nucleotide sequence ID" value="NZ_RYZH01000045.1"/>
</dbReference>
<dbReference type="Proteomes" id="UP000280296">
    <property type="component" value="Unassembled WGS sequence"/>
</dbReference>
<dbReference type="Pfam" id="PF07610">
    <property type="entry name" value="DUF1573"/>
    <property type="match status" value="1"/>
</dbReference>
<evidence type="ECO:0000313" key="2">
    <source>
        <dbReference type="Proteomes" id="UP000280296"/>
    </source>
</evidence>
<reference evidence="1 2" key="1">
    <citation type="submission" date="2018-12" db="EMBL/GenBank/DDBJ databases">
        <authorList>
            <person name="Toschakov S.V."/>
        </authorList>
    </citation>
    <scope>NUCLEOTIDE SEQUENCE [LARGE SCALE GENOMIC DNA]</scope>
    <source>
        <strain evidence="1 2">GM2012</strain>
    </source>
</reference>
<reference evidence="1 2" key="2">
    <citation type="submission" date="2019-01" db="EMBL/GenBank/DDBJ databases">
        <title>Tautonia sociabilis, a novel thermotolerant planctomycete of Isosphaeraceae family, isolated from a 4000 m deep subterranean habitat.</title>
        <authorList>
            <person name="Kovaleva O.L."/>
            <person name="Elcheninov A.G."/>
            <person name="Van Heerden E."/>
            <person name="Toshchakov S.V."/>
            <person name="Novikov A."/>
            <person name="Bonch-Osmolovskaya E.A."/>
            <person name="Kublanov I.V."/>
        </authorList>
    </citation>
    <scope>NUCLEOTIDE SEQUENCE [LARGE SCALE GENOMIC DNA]</scope>
    <source>
        <strain evidence="1 2">GM2012</strain>
    </source>
</reference>
<protein>
    <submittedName>
        <fullName evidence="1">DUF1573 domain-containing protein</fullName>
    </submittedName>
</protein>
<sequence length="348" mass="37916">MDGSRGAVGVRRRQFIGVAPAILGALLLSGRSRAAEGEDWVEAVFPDRSHDFGTVARGSILRHRFRITNRTNREVNITGYKPKCGCTDITVGAQTIPPGAQTTVEAIFDTTRYHGFKSSGLTLTIDRPALRSIDYQLTAYIQDELVVEPGVIDFGEVRRGEPAERVVTLRYLGGRRDWRVTDMRHENSALSAELYEASRTDAEVRYRLVAALDPDRLENGHYRDEITLKTSDPERPSLPISVAAKVVSDITVSPSVLNLGTLKPGQSAERIVLIKGSQPFRITGTRAVEGSIAPAGAPSDASKRIHQVKVAIQAPSSARGGYHAILEITTDRPDEPPARLTAFATVVP</sequence>
<accession>A0A432MFJ1</accession>
<dbReference type="EMBL" id="RYZH01000045">
    <property type="protein sequence ID" value="RUL84899.1"/>
    <property type="molecule type" value="Genomic_DNA"/>
</dbReference>
<dbReference type="PANTHER" id="PTHR37833">
    <property type="entry name" value="LIPOPROTEIN-RELATED"/>
    <property type="match status" value="1"/>
</dbReference>
<dbReference type="Gene3D" id="2.60.40.10">
    <property type="entry name" value="Immunoglobulins"/>
    <property type="match status" value="2"/>
</dbReference>
<dbReference type="OrthoDB" id="273711at2"/>
<gene>
    <name evidence="1" type="ORF">TsocGM_19700</name>
</gene>
<dbReference type="AlphaFoldDB" id="A0A432MFJ1"/>
<dbReference type="InterPro" id="IPR013783">
    <property type="entry name" value="Ig-like_fold"/>
</dbReference>